<feature type="transmembrane region" description="Helical" evidence="9">
    <location>
        <begin position="50"/>
        <end position="77"/>
    </location>
</feature>
<organism evidence="11 12">
    <name type="scientific">Fulvimarina endophytica</name>
    <dbReference type="NCBI Taxonomy" id="2293836"/>
    <lineage>
        <taxon>Bacteria</taxon>
        <taxon>Pseudomonadati</taxon>
        <taxon>Pseudomonadota</taxon>
        <taxon>Alphaproteobacteria</taxon>
        <taxon>Hyphomicrobiales</taxon>
        <taxon>Aurantimonadaceae</taxon>
        <taxon>Fulvimarina</taxon>
    </lineage>
</organism>
<reference evidence="11 12" key="1">
    <citation type="submission" date="2018-08" db="EMBL/GenBank/DDBJ databases">
        <title>Fulvimarina sp. 85, whole genome shotgun sequence.</title>
        <authorList>
            <person name="Tuo L."/>
        </authorList>
    </citation>
    <scope>NUCLEOTIDE SEQUENCE [LARGE SCALE GENOMIC DNA]</scope>
    <source>
        <strain evidence="11 12">85</strain>
    </source>
</reference>
<evidence type="ECO:0000256" key="9">
    <source>
        <dbReference type="SAM" id="Phobius"/>
    </source>
</evidence>
<evidence type="ECO:0000313" key="12">
    <source>
        <dbReference type="Proteomes" id="UP000264310"/>
    </source>
</evidence>
<dbReference type="PANTHER" id="PTHR41523:SF7">
    <property type="entry name" value="HISTIDINE KINASE"/>
    <property type="match status" value="1"/>
</dbReference>
<keyword evidence="6" id="KW-0547">Nucleotide-binding</keyword>
<keyword evidence="9" id="KW-1133">Transmembrane helix</keyword>
<feature type="transmembrane region" description="Helical" evidence="9">
    <location>
        <begin position="22"/>
        <end position="38"/>
    </location>
</feature>
<dbReference type="EC" id="2.7.13.3" evidence="2"/>
<keyword evidence="9" id="KW-0812">Transmembrane</keyword>
<keyword evidence="4" id="KW-0597">Phosphoprotein</keyword>
<evidence type="ECO:0000256" key="3">
    <source>
        <dbReference type="ARBA" id="ARBA00021740"/>
    </source>
</evidence>
<proteinExistence type="predicted"/>
<dbReference type="InterPro" id="IPR035965">
    <property type="entry name" value="PAS-like_dom_sf"/>
</dbReference>
<evidence type="ECO:0000256" key="6">
    <source>
        <dbReference type="ARBA" id="ARBA00022741"/>
    </source>
</evidence>
<name>A0A371XA17_9HYPH</name>
<dbReference type="Gene3D" id="3.30.450.20">
    <property type="entry name" value="PAS domain"/>
    <property type="match status" value="1"/>
</dbReference>
<comment type="caution">
    <text evidence="11">The sequence shown here is derived from an EMBL/GenBank/DDBJ whole genome shotgun (WGS) entry which is preliminary data.</text>
</comment>
<dbReference type="PROSITE" id="PS50112">
    <property type="entry name" value="PAS"/>
    <property type="match status" value="1"/>
</dbReference>
<dbReference type="CDD" id="cd00130">
    <property type="entry name" value="PAS"/>
    <property type="match status" value="1"/>
</dbReference>
<evidence type="ECO:0000259" key="10">
    <source>
        <dbReference type="PROSITE" id="PS50112"/>
    </source>
</evidence>
<dbReference type="EMBL" id="QURL01000001">
    <property type="protein sequence ID" value="RFC66051.1"/>
    <property type="molecule type" value="Genomic_DNA"/>
</dbReference>
<dbReference type="OrthoDB" id="341208at2"/>
<dbReference type="InterPro" id="IPR036890">
    <property type="entry name" value="HATPase_C_sf"/>
</dbReference>
<evidence type="ECO:0000256" key="7">
    <source>
        <dbReference type="ARBA" id="ARBA00022777"/>
    </source>
</evidence>
<protein>
    <recommendedName>
        <fullName evidence="3">Blue-light-activated histidine kinase</fullName>
        <ecNumber evidence="2">2.7.13.3</ecNumber>
    </recommendedName>
</protein>
<keyword evidence="8" id="KW-0067">ATP-binding</keyword>
<dbReference type="NCBIfam" id="TIGR00229">
    <property type="entry name" value="sensory_box"/>
    <property type="match status" value="1"/>
</dbReference>
<dbReference type="Pfam" id="PF08448">
    <property type="entry name" value="PAS_4"/>
    <property type="match status" value="1"/>
</dbReference>
<keyword evidence="7" id="KW-0418">Kinase</keyword>
<dbReference type="InterPro" id="IPR013656">
    <property type="entry name" value="PAS_4"/>
</dbReference>
<dbReference type="AlphaFoldDB" id="A0A371XA17"/>
<evidence type="ECO:0000256" key="5">
    <source>
        <dbReference type="ARBA" id="ARBA00022679"/>
    </source>
</evidence>
<accession>A0A371XA17</accession>
<evidence type="ECO:0000256" key="4">
    <source>
        <dbReference type="ARBA" id="ARBA00022553"/>
    </source>
</evidence>
<dbReference type="InterPro" id="IPR000014">
    <property type="entry name" value="PAS"/>
</dbReference>
<dbReference type="PANTHER" id="PTHR41523">
    <property type="entry name" value="TWO-COMPONENT SYSTEM SENSOR PROTEIN"/>
    <property type="match status" value="1"/>
</dbReference>
<dbReference type="RefSeq" id="WP_116681301.1">
    <property type="nucleotide sequence ID" value="NZ_QURL01000001.1"/>
</dbReference>
<gene>
    <name evidence="11" type="ORF">DYI37_00835</name>
</gene>
<keyword evidence="5" id="KW-0808">Transferase</keyword>
<dbReference type="Gene3D" id="3.30.565.10">
    <property type="entry name" value="Histidine kinase-like ATPase, C-terminal domain"/>
    <property type="match status" value="1"/>
</dbReference>
<dbReference type="GO" id="GO:0005524">
    <property type="term" value="F:ATP binding"/>
    <property type="evidence" value="ECO:0007669"/>
    <property type="project" value="UniProtKB-KW"/>
</dbReference>
<keyword evidence="12" id="KW-1185">Reference proteome</keyword>
<dbReference type="InterPro" id="IPR011102">
    <property type="entry name" value="Sig_transdc_His_kinase_HWE"/>
</dbReference>
<dbReference type="Pfam" id="PF07536">
    <property type="entry name" value="HWE_HK"/>
    <property type="match status" value="1"/>
</dbReference>
<dbReference type="SMART" id="SM00911">
    <property type="entry name" value="HWE_HK"/>
    <property type="match status" value="1"/>
</dbReference>
<feature type="domain" description="PAS" evidence="10">
    <location>
        <begin position="144"/>
        <end position="184"/>
    </location>
</feature>
<comment type="catalytic activity">
    <reaction evidence="1">
        <text>ATP + protein L-histidine = ADP + protein N-phospho-L-histidine.</text>
        <dbReference type="EC" id="2.7.13.3"/>
    </reaction>
</comment>
<keyword evidence="9" id="KW-0472">Membrane</keyword>
<dbReference type="GO" id="GO:0004673">
    <property type="term" value="F:protein histidine kinase activity"/>
    <property type="evidence" value="ECO:0007669"/>
    <property type="project" value="UniProtKB-EC"/>
</dbReference>
<sequence length="457" mass="49588">MPTSTKFNRALLHTITLPLDGVLGYAAVACAVGSVAVLRQMAGFELLPYLFFIPVILISSVFIGSAAGVFATFLATVLAGFSISEVGNPFMLRGQQWTTQFLFVAVNLGIVAFGANLRRSVLQLDALSEARRDALERLAAQTAERDRLATIVEQSKDFIGYADLDGRIQYVNEAGRQLIGLADDPRQTEIAHHLVADDRSRLHSEVLPTVSKEGSWAGEMRFEHASGEEPIPVRYNLFMLFDTSGEPVGYGTVTTDLRKEKAAEAQREALTRELAHRMKNTLAMVQAIAAQTLRTSSDLPAARAAISSRLSALSRAQDILMETNWKHADIRGVIDAALAPHLNGEGRFTLTGPHLELDAPRALGLSLAVHELATNATKYGALSNETGRVLIEWSSKDRSFDFAWTERGGPVVGMPGSSGFGSKLLERIVAAYFEGATSIDFEPDGARFTIKGRLGKI</sequence>
<dbReference type="SUPFAM" id="SSF55785">
    <property type="entry name" value="PYP-like sensor domain (PAS domain)"/>
    <property type="match status" value="1"/>
</dbReference>
<evidence type="ECO:0000256" key="2">
    <source>
        <dbReference type="ARBA" id="ARBA00012438"/>
    </source>
</evidence>
<evidence type="ECO:0000256" key="1">
    <source>
        <dbReference type="ARBA" id="ARBA00000085"/>
    </source>
</evidence>
<evidence type="ECO:0000256" key="8">
    <source>
        <dbReference type="ARBA" id="ARBA00022840"/>
    </source>
</evidence>
<evidence type="ECO:0000313" key="11">
    <source>
        <dbReference type="EMBL" id="RFC66051.1"/>
    </source>
</evidence>
<dbReference type="Proteomes" id="UP000264310">
    <property type="component" value="Unassembled WGS sequence"/>
</dbReference>
<dbReference type="SMART" id="SM00091">
    <property type="entry name" value="PAS"/>
    <property type="match status" value="1"/>
</dbReference>